<accession>A0AA36CBD8</accession>
<evidence type="ECO:0000256" key="1">
    <source>
        <dbReference type="SAM" id="Phobius"/>
    </source>
</evidence>
<comment type="caution">
    <text evidence="2">The sequence shown here is derived from an EMBL/GenBank/DDBJ whole genome shotgun (WGS) entry which is preliminary data.</text>
</comment>
<sequence length="123" mass="13500">MYEVDDDGYAVMTIAAMQAMGVANRNMQLLTVVWPGISLAINLATVSKLIHYRLKGKKFGAGFTIELQLFLICIATLVVQLALLIFLRCITMGGKLTPLSTFLSSFIYDLASLSEVYVSCRAL</sequence>
<name>A0AA36CBD8_9BILA</name>
<keyword evidence="1" id="KW-1133">Transmembrane helix</keyword>
<feature type="non-terminal residue" evidence="2">
    <location>
        <position position="123"/>
    </location>
</feature>
<reference evidence="2" key="1">
    <citation type="submission" date="2023-06" db="EMBL/GenBank/DDBJ databases">
        <authorList>
            <person name="Delattre M."/>
        </authorList>
    </citation>
    <scope>NUCLEOTIDE SEQUENCE</scope>
    <source>
        <strain evidence="2">AF72</strain>
    </source>
</reference>
<gene>
    <name evidence="2" type="ORF">MSPICULIGERA_LOCUS4485</name>
</gene>
<proteinExistence type="predicted"/>
<keyword evidence="1" id="KW-0472">Membrane</keyword>
<evidence type="ECO:0000313" key="2">
    <source>
        <dbReference type="EMBL" id="CAJ0565858.1"/>
    </source>
</evidence>
<feature type="transmembrane region" description="Helical" evidence="1">
    <location>
        <begin position="27"/>
        <end position="46"/>
    </location>
</feature>
<keyword evidence="3" id="KW-1185">Reference proteome</keyword>
<evidence type="ECO:0000313" key="3">
    <source>
        <dbReference type="Proteomes" id="UP001177023"/>
    </source>
</evidence>
<organism evidence="2 3">
    <name type="scientific">Mesorhabditis spiculigera</name>
    <dbReference type="NCBI Taxonomy" id="96644"/>
    <lineage>
        <taxon>Eukaryota</taxon>
        <taxon>Metazoa</taxon>
        <taxon>Ecdysozoa</taxon>
        <taxon>Nematoda</taxon>
        <taxon>Chromadorea</taxon>
        <taxon>Rhabditida</taxon>
        <taxon>Rhabditina</taxon>
        <taxon>Rhabditomorpha</taxon>
        <taxon>Rhabditoidea</taxon>
        <taxon>Rhabditidae</taxon>
        <taxon>Mesorhabditinae</taxon>
        <taxon>Mesorhabditis</taxon>
    </lineage>
</organism>
<dbReference type="Proteomes" id="UP001177023">
    <property type="component" value="Unassembled WGS sequence"/>
</dbReference>
<protein>
    <submittedName>
        <fullName evidence="2">Uncharacterized protein</fullName>
    </submittedName>
</protein>
<dbReference type="AlphaFoldDB" id="A0AA36CBD8"/>
<dbReference type="EMBL" id="CATQJA010001115">
    <property type="protein sequence ID" value="CAJ0565858.1"/>
    <property type="molecule type" value="Genomic_DNA"/>
</dbReference>
<feature type="transmembrane region" description="Helical" evidence="1">
    <location>
        <begin position="67"/>
        <end position="87"/>
    </location>
</feature>
<keyword evidence="1" id="KW-0812">Transmembrane</keyword>